<dbReference type="EMBL" id="FN647885">
    <property type="protein sequence ID" value="CBN78464.1"/>
    <property type="molecule type" value="Genomic_DNA"/>
</dbReference>
<dbReference type="EMBL" id="FN649758">
    <property type="protein sequence ID" value="CBN78464.1"/>
    <property type="molecule type" value="Genomic_DNA"/>
</dbReference>
<name>D8LDQ7_ECTSI</name>
<dbReference type="AlphaFoldDB" id="D8LDQ7"/>
<dbReference type="InParanoid" id="D8LDQ7"/>
<sequence length="141" mass="13270">MGLVSGGASMGGDNGGDASMGQAAAAGLDALYAEDVDMGEAMPWSFAPDSNGFAGGAASNAPSAQDLSAPATASRSTPTGPVASLVLSAPAAAAGATPATAESNDAASSNTGASASSQSSATAPAWGMDSPSPFSPEKWTA</sequence>
<feature type="compositionally biased region" description="Gly residues" evidence="1">
    <location>
        <begin position="1"/>
        <end position="15"/>
    </location>
</feature>
<gene>
    <name evidence="2" type="ORF">Esi_0121_0067</name>
</gene>
<feature type="compositionally biased region" description="Low complexity" evidence="1">
    <location>
        <begin position="82"/>
        <end position="125"/>
    </location>
</feature>
<evidence type="ECO:0000313" key="2">
    <source>
        <dbReference type="EMBL" id="CBN78464.1"/>
    </source>
</evidence>
<protein>
    <submittedName>
        <fullName evidence="2">Uncharacterized protein</fullName>
    </submittedName>
</protein>
<evidence type="ECO:0000256" key="1">
    <source>
        <dbReference type="SAM" id="MobiDB-lite"/>
    </source>
</evidence>
<evidence type="ECO:0000313" key="3">
    <source>
        <dbReference type="Proteomes" id="UP000002630"/>
    </source>
</evidence>
<accession>D8LDQ7</accession>
<organism evidence="2 3">
    <name type="scientific">Ectocarpus siliculosus</name>
    <name type="common">Brown alga</name>
    <name type="synonym">Conferva siliculosa</name>
    <dbReference type="NCBI Taxonomy" id="2880"/>
    <lineage>
        <taxon>Eukaryota</taxon>
        <taxon>Sar</taxon>
        <taxon>Stramenopiles</taxon>
        <taxon>Ochrophyta</taxon>
        <taxon>PX clade</taxon>
        <taxon>Phaeophyceae</taxon>
        <taxon>Ectocarpales</taxon>
        <taxon>Ectocarpaceae</taxon>
        <taxon>Ectocarpus</taxon>
    </lineage>
</organism>
<feature type="region of interest" description="Disordered" evidence="1">
    <location>
        <begin position="42"/>
        <end position="141"/>
    </location>
</feature>
<reference evidence="2 3" key="1">
    <citation type="journal article" date="2010" name="Nature">
        <title>The Ectocarpus genome and the independent evolution of multicellularity in brown algae.</title>
        <authorList>
            <person name="Cock J.M."/>
            <person name="Sterck L."/>
            <person name="Rouze P."/>
            <person name="Scornet D."/>
            <person name="Allen A.E."/>
            <person name="Amoutzias G."/>
            <person name="Anthouard V."/>
            <person name="Artiguenave F."/>
            <person name="Aury J.M."/>
            <person name="Badger J.H."/>
            <person name="Beszteri B."/>
            <person name="Billiau K."/>
            <person name="Bonnet E."/>
            <person name="Bothwell J.H."/>
            <person name="Bowler C."/>
            <person name="Boyen C."/>
            <person name="Brownlee C."/>
            <person name="Carrano C.J."/>
            <person name="Charrier B."/>
            <person name="Cho G.Y."/>
            <person name="Coelho S.M."/>
            <person name="Collen J."/>
            <person name="Corre E."/>
            <person name="Da Silva C."/>
            <person name="Delage L."/>
            <person name="Delaroque N."/>
            <person name="Dittami S.M."/>
            <person name="Doulbeau S."/>
            <person name="Elias M."/>
            <person name="Farnham G."/>
            <person name="Gachon C.M."/>
            <person name="Gschloessl B."/>
            <person name="Heesch S."/>
            <person name="Jabbari K."/>
            <person name="Jubin C."/>
            <person name="Kawai H."/>
            <person name="Kimura K."/>
            <person name="Kloareg B."/>
            <person name="Kupper F.C."/>
            <person name="Lang D."/>
            <person name="Le Bail A."/>
            <person name="Leblanc C."/>
            <person name="Lerouge P."/>
            <person name="Lohr M."/>
            <person name="Lopez P.J."/>
            <person name="Martens C."/>
            <person name="Maumus F."/>
            <person name="Michel G."/>
            <person name="Miranda-Saavedra D."/>
            <person name="Morales J."/>
            <person name="Moreau H."/>
            <person name="Motomura T."/>
            <person name="Nagasato C."/>
            <person name="Napoli C.A."/>
            <person name="Nelson D.R."/>
            <person name="Nyvall-Collen P."/>
            <person name="Peters A.F."/>
            <person name="Pommier C."/>
            <person name="Potin P."/>
            <person name="Poulain J."/>
            <person name="Quesneville H."/>
            <person name="Read B."/>
            <person name="Rensing S.A."/>
            <person name="Ritter A."/>
            <person name="Rousvoal S."/>
            <person name="Samanta M."/>
            <person name="Samson G."/>
            <person name="Schroeder D.C."/>
            <person name="Segurens B."/>
            <person name="Strittmatter M."/>
            <person name="Tonon T."/>
            <person name="Tregear J.W."/>
            <person name="Valentin K."/>
            <person name="von Dassow P."/>
            <person name="Yamagishi T."/>
            <person name="Van de Peer Y."/>
            <person name="Wincker P."/>
        </authorList>
    </citation>
    <scope>NUCLEOTIDE SEQUENCE [LARGE SCALE GENOMIC DNA]</scope>
    <source>
        <strain evidence="3">Ec32 / CCAP1310/4</strain>
    </source>
</reference>
<feature type="region of interest" description="Disordered" evidence="1">
    <location>
        <begin position="1"/>
        <end position="21"/>
    </location>
</feature>
<proteinExistence type="predicted"/>
<feature type="compositionally biased region" description="Low complexity" evidence="1">
    <location>
        <begin position="50"/>
        <end position="64"/>
    </location>
</feature>
<dbReference type="Proteomes" id="UP000002630">
    <property type="component" value="Linkage Group LG33"/>
</dbReference>
<keyword evidence="3" id="KW-1185">Reference proteome</keyword>